<dbReference type="Proteomes" id="UP000482960">
    <property type="component" value="Unassembled WGS sequence"/>
</dbReference>
<gene>
    <name evidence="6" type="ORF">Prum_000750</name>
</gene>
<evidence type="ECO:0000313" key="6">
    <source>
        <dbReference type="EMBL" id="GFJ86433.1"/>
    </source>
</evidence>
<dbReference type="SMART" id="SM00342">
    <property type="entry name" value="HTH_ARAC"/>
    <property type="match status" value="1"/>
</dbReference>
<keyword evidence="3" id="KW-0010">Activator</keyword>
<reference evidence="6 7" key="1">
    <citation type="submission" date="2020-03" db="EMBL/GenBank/DDBJ databases">
        <title>Whole genome shotgun sequence of Phytohabitans rumicis NBRC 108638.</title>
        <authorList>
            <person name="Komaki H."/>
            <person name="Tamura T."/>
        </authorList>
    </citation>
    <scope>NUCLEOTIDE SEQUENCE [LARGE SCALE GENOMIC DNA]</scope>
    <source>
        <strain evidence="6 7">NBRC 108638</strain>
    </source>
</reference>
<dbReference type="Pfam" id="PF12833">
    <property type="entry name" value="HTH_18"/>
    <property type="match status" value="1"/>
</dbReference>
<dbReference type="InterPro" id="IPR037923">
    <property type="entry name" value="HTH-like"/>
</dbReference>
<evidence type="ECO:0000256" key="1">
    <source>
        <dbReference type="ARBA" id="ARBA00023015"/>
    </source>
</evidence>
<protein>
    <recommendedName>
        <fullName evidence="5">HTH araC/xylS-type domain-containing protein</fullName>
    </recommendedName>
</protein>
<evidence type="ECO:0000259" key="5">
    <source>
        <dbReference type="PROSITE" id="PS01124"/>
    </source>
</evidence>
<dbReference type="InterPro" id="IPR018060">
    <property type="entry name" value="HTH_AraC"/>
</dbReference>
<dbReference type="InterPro" id="IPR018062">
    <property type="entry name" value="HTH_AraC-typ_CS"/>
</dbReference>
<reference evidence="6 7" key="2">
    <citation type="submission" date="2020-03" db="EMBL/GenBank/DDBJ databases">
        <authorList>
            <person name="Ichikawa N."/>
            <person name="Kimura A."/>
            <person name="Kitahashi Y."/>
            <person name="Uohara A."/>
        </authorList>
    </citation>
    <scope>NUCLEOTIDE SEQUENCE [LARGE SCALE GENOMIC DNA]</scope>
    <source>
        <strain evidence="6 7">NBRC 108638</strain>
    </source>
</reference>
<keyword evidence="4" id="KW-0804">Transcription</keyword>
<dbReference type="InterPro" id="IPR009057">
    <property type="entry name" value="Homeodomain-like_sf"/>
</dbReference>
<comment type="caution">
    <text evidence="6">The sequence shown here is derived from an EMBL/GenBank/DDBJ whole genome shotgun (WGS) entry which is preliminary data.</text>
</comment>
<dbReference type="PRINTS" id="PR00032">
    <property type="entry name" value="HTHARAC"/>
</dbReference>
<dbReference type="InterPro" id="IPR020449">
    <property type="entry name" value="Tscrpt_reg_AraC-type_HTH"/>
</dbReference>
<dbReference type="GO" id="GO:0003700">
    <property type="term" value="F:DNA-binding transcription factor activity"/>
    <property type="evidence" value="ECO:0007669"/>
    <property type="project" value="InterPro"/>
</dbReference>
<name>A0A6V8KMQ1_9ACTN</name>
<keyword evidence="2" id="KW-0238">DNA-binding</keyword>
<organism evidence="6 7">
    <name type="scientific">Phytohabitans rumicis</name>
    <dbReference type="NCBI Taxonomy" id="1076125"/>
    <lineage>
        <taxon>Bacteria</taxon>
        <taxon>Bacillati</taxon>
        <taxon>Actinomycetota</taxon>
        <taxon>Actinomycetes</taxon>
        <taxon>Micromonosporales</taxon>
        <taxon>Micromonosporaceae</taxon>
    </lineage>
</organism>
<keyword evidence="7" id="KW-1185">Reference proteome</keyword>
<keyword evidence="1" id="KW-0805">Transcription regulation</keyword>
<evidence type="ECO:0000313" key="7">
    <source>
        <dbReference type="Proteomes" id="UP000482960"/>
    </source>
</evidence>
<dbReference type="EMBL" id="BLPG01000001">
    <property type="protein sequence ID" value="GFJ86433.1"/>
    <property type="molecule type" value="Genomic_DNA"/>
</dbReference>
<evidence type="ECO:0000256" key="2">
    <source>
        <dbReference type="ARBA" id="ARBA00023125"/>
    </source>
</evidence>
<dbReference type="PANTHER" id="PTHR46796:SF7">
    <property type="entry name" value="ARAC FAMILY TRANSCRIPTIONAL REGULATOR"/>
    <property type="match status" value="1"/>
</dbReference>
<dbReference type="SUPFAM" id="SSF51215">
    <property type="entry name" value="Regulatory protein AraC"/>
    <property type="match status" value="1"/>
</dbReference>
<proteinExistence type="predicted"/>
<dbReference type="PROSITE" id="PS01124">
    <property type="entry name" value="HTH_ARAC_FAMILY_2"/>
    <property type="match status" value="1"/>
</dbReference>
<accession>A0A6V8KMQ1</accession>
<evidence type="ECO:0000256" key="4">
    <source>
        <dbReference type="ARBA" id="ARBA00023163"/>
    </source>
</evidence>
<evidence type="ECO:0000256" key="3">
    <source>
        <dbReference type="ARBA" id="ARBA00023159"/>
    </source>
</evidence>
<dbReference type="SUPFAM" id="SSF46689">
    <property type="entry name" value="Homeodomain-like"/>
    <property type="match status" value="1"/>
</dbReference>
<sequence>MRDFELVWMLAGSARWRRLDMADELTLRPGTLLLLRPGMRDEFRWDPDRPSSHGYAHFGLPAGRFDGWPLHRPITGPLDAWLSYLVWLGASGATDDWIEQMLTTVVRTFVSGPLPPVRDPAEPPPLAAALDHVRRQWATRVRAVPVGELATAARVSRAHLSRLFRQAYGHGPVAALELVRLARAEALLVRSNLSVTEVGRSVGFADPLHFSRRFRAAYGLSPRALRAAAGTTPALPPAVAALARRLRPG</sequence>
<dbReference type="AlphaFoldDB" id="A0A6V8KMQ1"/>
<dbReference type="PROSITE" id="PS00041">
    <property type="entry name" value="HTH_ARAC_FAMILY_1"/>
    <property type="match status" value="1"/>
</dbReference>
<dbReference type="Gene3D" id="1.10.10.60">
    <property type="entry name" value="Homeodomain-like"/>
    <property type="match status" value="2"/>
</dbReference>
<feature type="domain" description="HTH araC/xylS-type" evidence="5">
    <location>
        <begin position="127"/>
        <end position="228"/>
    </location>
</feature>
<dbReference type="InterPro" id="IPR050204">
    <property type="entry name" value="AraC_XylS_family_regulators"/>
</dbReference>
<dbReference type="PANTHER" id="PTHR46796">
    <property type="entry name" value="HTH-TYPE TRANSCRIPTIONAL ACTIVATOR RHAS-RELATED"/>
    <property type="match status" value="1"/>
</dbReference>
<dbReference type="GO" id="GO:0043565">
    <property type="term" value="F:sequence-specific DNA binding"/>
    <property type="evidence" value="ECO:0007669"/>
    <property type="project" value="InterPro"/>
</dbReference>